<keyword evidence="1" id="KW-0472">Membrane</keyword>
<gene>
    <name evidence="2" type="ORF">H4W81_001832</name>
</gene>
<name>A0ABR9KAL2_9ACTN</name>
<accession>A0ABR9KAL2</accession>
<keyword evidence="3" id="KW-1185">Reference proteome</keyword>
<protein>
    <submittedName>
        <fullName evidence="2">Uncharacterized protein</fullName>
    </submittedName>
</protein>
<feature type="transmembrane region" description="Helical" evidence="1">
    <location>
        <begin position="15"/>
        <end position="36"/>
    </location>
</feature>
<keyword evidence="1" id="KW-0812">Transmembrane</keyword>
<comment type="caution">
    <text evidence="2">The sequence shown here is derived from an EMBL/GenBank/DDBJ whole genome shotgun (WGS) entry which is preliminary data.</text>
</comment>
<proteinExistence type="predicted"/>
<dbReference type="EMBL" id="JADBEF010000001">
    <property type="protein sequence ID" value="MBE1559053.1"/>
    <property type="molecule type" value="Genomic_DNA"/>
</dbReference>
<dbReference type="RefSeq" id="WP_192774386.1">
    <property type="nucleotide sequence ID" value="NZ_BAAASY010000041.1"/>
</dbReference>
<reference evidence="2 3" key="1">
    <citation type="submission" date="2020-10" db="EMBL/GenBank/DDBJ databases">
        <title>Sequencing the genomes of 1000 actinobacteria strains.</title>
        <authorList>
            <person name="Klenk H.-P."/>
        </authorList>
    </citation>
    <scope>NUCLEOTIDE SEQUENCE [LARGE SCALE GENOMIC DNA]</scope>
    <source>
        <strain evidence="2 3">DSM 43748</strain>
    </source>
</reference>
<evidence type="ECO:0000256" key="1">
    <source>
        <dbReference type="SAM" id="Phobius"/>
    </source>
</evidence>
<keyword evidence="1" id="KW-1133">Transmembrane helix</keyword>
<evidence type="ECO:0000313" key="3">
    <source>
        <dbReference type="Proteomes" id="UP000661607"/>
    </source>
</evidence>
<dbReference type="Proteomes" id="UP000661607">
    <property type="component" value="Unassembled WGS sequence"/>
</dbReference>
<evidence type="ECO:0000313" key="2">
    <source>
        <dbReference type="EMBL" id="MBE1559053.1"/>
    </source>
</evidence>
<sequence length="63" mass="6440">MADPAGSDDTGTPRWVKIAGVVTAVLVLLFIVLLLIGGDHGPGRHWSYGGGEGVLVTAEAVAR</sequence>
<organism evidence="2 3">
    <name type="scientific">Nonomuraea africana</name>
    <dbReference type="NCBI Taxonomy" id="46171"/>
    <lineage>
        <taxon>Bacteria</taxon>
        <taxon>Bacillati</taxon>
        <taxon>Actinomycetota</taxon>
        <taxon>Actinomycetes</taxon>
        <taxon>Streptosporangiales</taxon>
        <taxon>Streptosporangiaceae</taxon>
        <taxon>Nonomuraea</taxon>
    </lineage>
</organism>